<protein>
    <recommendedName>
        <fullName evidence="4">Lipoprotein</fullName>
    </recommendedName>
</protein>
<sequence length="152" mass="15908">MTGDPHVESHAGSPQPIMLRRSTALRVAMAAFALLVSCAVCGAAAPHCGILQAVGFAVATLAILMLGMLAYERRQPFVLKIGPDGVAAFSRAGEALLAGHIVGFSQWPHLFLVMAIAGCDGKGRVHPLLIPADSLSPDSFRELAVKARRGAR</sequence>
<evidence type="ECO:0008006" key="4">
    <source>
        <dbReference type="Google" id="ProtNLM"/>
    </source>
</evidence>
<name>A0A4U1HUN4_9BURK</name>
<dbReference type="RefSeq" id="WP_136897382.1">
    <property type="nucleotide sequence ID" value="NZ_SWJE01000013.1"/>
</dbReference>
<evidence type="ECO:0000313" key="3">
    <source>
        <dbReference type="Proteomes" id="UP000305539"/>
    </source>
</evidence>
<keyword evidence="1" id="KW-0472">Membrane</keyword>
<reference evidence="2 3" key="1">
    <citation type="submission" date="2019-04" db="EMBL/GenBank/DDBJ databases">
        <title>Trinickia sp. 7GSK02, isolated from subtropical forest soil.</title>
        <authorList>
            <person name="Gao Z.-H."/>
            <person name="Qiu L.-H."/>
        </authorList>
    </citation>
    <scope>NUCLEOTIDE SEQUENCE [LARGE SCALE GENOMIC DNA]</scope>
    <source>
        <strain evidence="2 3">7GSK02</strain>
    </source>
</reference>
<keyword evidence="1" id="KW-0812">Transmembrane</keyword>
<accession>A0A4U1HUN4</accession>
<comment type="caution">
    <text evidence="2">The sequence shown here is derived from an EMBL/GenBank/DDBJ whole genome shotgun (WGS) entry which is preliminary data.</text>
</comment>
<feature type="transmembrane region" description="Helical" evidence="1">
    <location>
        <begin position="24"/>
        <end position="45"/>
    </location>
</feature>
<keyword evidence="1" id="KW-1133">Transmembrane helix</keyword>
<dbReference type="Proteomes" id="UP000305539">
    <property type="component" value="Unassembled WGS sequence"/>
</dbReference>
<keyword evidence="3" id="KW-1185">Reference proteome</keyword>
<feature type="transmembrane region" description="Helical" evidence="1">
    <location>
        <begin position="51"/>
        <end position="71"/>
    </location>
</feature>
<proteinExistence type="predicted"/>
<gene>
    <name evidence="2" type="ORF">FAZ69_22895</name>
</gene>
<evidence type="ECO:0000313" key="2">
    <source>
        <dbReference type="EMBL" id="TKC83878.1"/>
    </source>
</evidence>
<dbReference type="AlphaFoldDB" id="A0A4U1HUN4"/>
<dbReference type="OrthoDB" id="9034589at2"/>
<dbReference type="EMBL" id="SWJE01000013">
    <property type="protein sequence ID" value="TKC83878.1"/>
    <property type="molecule type" value="Genomic_DNA"/>
</dbReference>
<organism evidence="2 3">
    <name type="scientific">Trinickia terrae</name>
    <dbReference type="NCBI Taxonomy" id="2571161"/>
    <lineage>
        <taxon>Bacteria</taxon>
        <taxon>Pseudomonadati</taxon>
        <taxon>Pseudomonadota</taxon>
        <taxon>Betaproteobacteria</taxon>
        <taxon>Burkholderiales</taxon>
        <taxon>Burkholderiaceae</taxon>
        <taxon>Trinickia</taxon>
    </lineage>
</organism>
<evidence type="ECO:0000256" key="1">
    <source>
        <dbReference type="SAM" id="Phobius"/>
    </source>
</evidence>